<gene>
    <name evidence="1" type="ORF">SAMN06265376_1011418</name>
</gene>
<evidence type="ECO:0000313" key="2">
    <source>
        <dbReference type="Proteomes" id="UP000198379"/>
    </source>
</evidence>
<dbReference type="OrthoDB" id="1186156at2"/>
<reference evidence="1 2" key="1">
    <citation type="submission" date="2017-06" db="EMBL/GenBank/DDBJ databases">
        <authorList>
            <person name="Kim H.J."/>
            <person name="Triplett B.A."/>
        </authorList>
    </citation>
    <scope>NUCLEOTIDE SEQUENCE [LARGE SCALE GENOMIC DNA]</scope>
    <source>
        <strain evidence="1 2">DSM 25597</strain>
    </source>
</reference>
<evidence type="ECO:0000313" key="1">
    <source>
        <dbReference type="EMBL" id="SNR49316.1"/>
    </source>
</evidence>
<protein>
    <submittedName>
        <fullName evidence="1">Uncharacterized protein</fullName>
    </submittedName>
</protein>
<organism evidence="1 2">
    <name type="scientific">Dokdonia pacifica</name>
    <dbReference type="NCBI Taxonomy" id="1627892"/>
    <lineage>
        <taxon>Bacteria</taxon>
        <taxon>Pseudomonadati</taxon>
        <taxon>Bacteroidota</taxon>
        <taxon>Flavobacteriia</taxon>
        <taxon>Flavobacteriales</taxon>
        <taxon>Flavobacteriaceae</taxon>
        <taxon>Dokdonia</taxon>
    </lineage>
</organism>
<name>A0A238WRZ8_9FLAO</name>
<dbReference type="EMBL" id="FZNY01000001">
    <property type="protein sequence ID" value="SNR49316.1"/>
    <property type="molecule type" value="Genomic_DNA"/>
</dbReference>
<keyword evidence="2" id="KW-1185">Reference proteome</keyword>
<sequence>MKPAHIKCQRLKEVRRIQHRQWEIWQAQLALGYTKLDIPIRDGWYKELVITKRIARYKNQDAMLEIIAKLDKHVWGKTKEEANKAWSKRVEDHRIVKEIPSISKKQFRKLSDQAKCLCVPFRYYIRKHTLRTRFYVRLPKGTYRIKYTRAYITHRRNIDPLLEQEDAFLDGLLMRNGYYEAVEKLNPWKSRWPTYNRRGRNYINSKLKGLTQREIQDIINEELSWEKN</sequence>
<dbReference type="RefSeq" id="WP_089370670.1">
    <property type="nucleotide sequence ID" value="NZ_BMEP01000003.1"/>
</dbReference>
<accession>A0A238WRZ8</accession>
<dbReference type="Proteomes" id="UP000198379">
    <property type="component" value="Unassembled WGS sequence"/>
</dbReference>
<dbReference type="AlphaFoldDB" id="A0A238WRZ8"/>
<proteinExistence type="predicted"/>